<keyword evidence="3" id="KW-0964">Secreted</keyword>
<organism evidence="7 8">
    <name type="scientific">Allacma fusca</name>
    <dbReference type="NCBI Taxonomy" id="39272"/>
    <lineage>
        <taxon>Eukaryota</taxon>
        <taxon>Metazoa</taxon>
        <taxon>Ecdysozoa</taxon>
        <taxon>Arthropoda</taxon>
        <taxon>Hexapoda</taxon>
        <taxon>Collembola</taxon>
        <taxon>Symphypleona</taxon>
        <taxon>Sminthuridae</taxon>
        <taxon>Allacma</taxon>
    </lineage>
</organism>
<evidence type="ECO:0000256" key="1">
    <source>
        <dbReference type="ARBA" id="ARBA00004613"/>
    </source>
</evidence>
<dbReference type="InterPro" id="IPR015615">
    <property type="entry name" value="TGF-beta-rel"/>
</dbReference>
<protein>
    <recommendedName>
        <fullName evidence="6">TGF-beta family profile domain-containing protein</fullName>
    </recommendedName>
</protein>
<dbReference type="PANTHER" id="PTHR11848">
    <property type="entry name" value="TGF-BETA FAMILY"/>
    <property type="match status" value="1"/>
</dbReference>
<dbReference type="GO" id="GO:0008083">
    <property type="term" value="F:growth factor activity"/>
    <property type="evidence" value="ECO:0007669"/>
    <property type="project" value="UniProtKB-KW"/>
</dbReference>
<evidence type="ECO:0000256" key="3">
    <source>
        <dbReference type="ARBA" id="ARBA00022525"/>
    </source>
</evidence>
<dbReference type="PANTHER" id="PTHR11848:SF308">
    <property type="entry name" value="BMP-LIKE PROTEIN UNC-129"/>
    <property type="match status" value="1"/>
</dbReference>
<feature type="compositionally biased region" description="Basic residues" evidence="5">
    <location>
        <begin position="376"/>
        <end position="396"/>
    </location>
</feature>
<dbReference type="SMART" id="SM00204">
    <property type="entry name" value="TGFB"/>
    <property type="match status" value="1"/>
</dbReference>
<gene>
    <name evidence="7" type="ORF">AFUS01_LOCUS34073</name>
</gene>
<proteinExistence type="inferred from homology"/>
<dbReference type="GO" id="GO:0005125">
    <property type="term" value="F:cytokine activity"/>
    <property type="evidence" value="ECO:0007669"/>
    <property type="project" value="TreeGrafter"/>
</dbReference>
<comment type="subcellular location">
    <subcellularLocation>
        <location evidence="1">Secreted</location>
    </subcellularLocation>
</comment>
<evidence type="ECO:0000256" key="2">
    <source>
        <dbReference type="ARBA" id="ARBA00006656"/>
    </source>
</evidence>
<feature type="region of interest" description="Disordered" evidence="5">
    <location>
        <begin position="269"/>
        <end position="319"/>
    </location>
</feature>
<comment type="similarity">
    <text evidence="2 4">Belongs to the TGF-beta family.</text>
</comment>
<evidence type="ECO:0000256" key="5">
    <source>
        <dbReference type="SAM" id="MobiDB-lite"/>
    </source>
</evidence>
<dbReference type="GO" id="GO:0005615">
    <property type="term" value="C:extracellular space"/>
    <property type="evidence" value="ECO:0007669"/>
    <property type="project" value="TreeGrafter"/>
</dbReference>
<keyword evidence="8" id="KW-1185">Reference proteome</keyword>
<keyword evidence="4" id="KW-0339">Growth factor</keyword>
<dbReference type="PROSITE" id="PS51362">
    <property type="entry name" value="TGF_BETA_2"/>
    <property type="match status" value="1"/>
</dbReference>
<comment type="caution">
    <text evidence="7">The sequence shown here is derived from an EMBL/GenBank/DDBJ whole genome shotgun (WGS) entry which is preliminary data.</text>
</comment>
<feature type="region of interest" description="Disordered" evidence="5">
    <location>
        <begin position="332"/>
        <end position="434"/>
    </location>
</feature>
<dbReference type="InterPro" id="IPR001839">
    <property type="entry name" value="TGF-b_C"/>
</dbReference>
<feature type="compositionally biased region" description="Polar residues" evidence="5">
    <location>
        <begin position="414"/>
        <end position="424"/>
    </location>
</feature>
<dbReference type="EMBL" id="CAJVCH010530909">
    <property type="protein sequence ID" value="CAG7823883.1"/>
    <property type="molecule type" value="Genomic_DNA"/>
</dbReference>
<sequence length="542" mass="61381">MEVTNSGSQKNVIGKVRRDSVHFNLSSLLDTKSISHAEVHVFRRARRGKAPRTKFSFAHHRIRLRNLPKKFLSTIISLLPSRGWQAVDITNTVKTSLGKAKVLSMTVEASIPEFGTGRARYHTVPVDEVLRVAYRPFLVIFSSSVPGSWTSALATTPGTLNLHVEGDSPDDGESTVVTTNQELSTISPLENYPPFRNYAVNFDELENSLKSILNIDKVTPLEQNNQVNQDLAMENNEIGESNSMDHFRLHSPSLPKLLGKIPLINHSHSMGKRSIDDNEFSEDPLTSFSHRHTRTQKDSHENSLNDADDPQFGSNTLLNPRHENEFSLRQDNLDNELTPPSPSSKEANLNPILPYPSRHRWWNQPSDRSWTPSFKTRSRRKGKMNRRKFRRNRKEKKYWPSERTSPPSALPPMATQNTPLSQLSNKEEEEEDSTVKISSCRLEELSVDIANLDWAGRIIAPAILPLNYCEGSCSYLTNSKDLTDSSREDVRNLDFDYLSVDSTTHCCSSYLKKRLVVLFADIHDNIVLRIHPNATTQSCQCV</sequence>
<evidence type="ECO:0000259" key="6">
    <source>
        <dbReference type="PROSITE" id="PS51362"/>
    </source>
</evidence>
<reference evidence="7" key="1">
    <citation type="submission" date="2021-06" db="EMBL/GenBank/DDBJ databases">
        <authorList>
            <person name="Hodson N. C."/>
            <person name="Mongue J. A."/>
            <person name="Jaron S. K."/>
        </authorList>
    </citation>
    <scope>NUCLEOTIDE SEQUENCE</scope>
</reference>
<dbReference type="Pfam" id="PF00019">
    <property type="entry name" value="TGF_beta"/>
    <property type="match status" value="1"/>
</dbReference>
<dbReference type="CDD" id="cd13756">
    <property type="entry name" value="TGF_beta_BMPs_GDFs"/>
    <property type="match status" value="1"/>
</dbReference>
<evidence type="ECO:0000313" key="8">
    <source>
        <dbReference type="Proteomes" id="UP000708208"/>
    </source>
</evidence>
<evidence type="ECO:0000313" key="7">
    <source>
        <dbReference type="EMBL" id="CAG7823883.1"/>
    </source>
</evidence>
<name>A0A8J2KZW7_9HEXA</name>
<feature type="compositionally biased region" description="Polar residues" evidence="5">
    <location>
        <begin position="363"/>
        <end position="375"/>
    </location>
</feature>
<dbReference type="AlphaFoldDB" id="A0A8J2KZW7"/>
<feature type="domain" description="TGF-beta family profile" evidence="6">
    <location>
        <begin position="420"/>
        <end position="542"/>
    </location>
</feature>
<evidence type="ECO:0000256" key="4">
    <source>
        <dbReference type="RuleBase" id="RU000354"/>
    </source>
</evidence>
<dbReference type="Proteomes" id="UP000708208">
    <property type="component" value="Unassembled WGS sequence"/>
</dbReference>
<accession>A0A8J2KZW7</accession>